<organism evidence="5 6">
    <name type="scientific">Camelina sativa</name>
    <name type="common">False flax</name>
    <name type="synonym">Myagrum sativum</name>
    <dbReference type="NCBI Taxonomy" id="90675"/>
    <lineage>
        <taxon>Eukaryota</taxon>
        <taxon>Viridiplantae</taxon>
        <taxon>Streptophyta</taxon>
        <taxon>Embryophyta</taxon>
        <taxon>Tracheophyta</taxon>
        <taxon>Spermatophyta</taxon>
        <taxon>Magnoliopsida</taxon>
        <taxon>eudicotyledons</taxon>
        <taxon>Gunneridae</taxon>
        <taxon>Pentapetalae</taxon>
        <taxon>rosids</taxon>
        <taxon>malvids</taxon>
        <taxon>Brassicales</taxon>
        <taxon>Brassicaceae</taxon>
        <taxon>Camelineae</taxon>
        <taxon>Camelina</taxon>
    </lineage>
</organism>
<comment type="domain">
    <text evidence="2">The jas domain is required for interaction with COI1.</text>
</comment>
<dbReference type="PROSITE" id="PS51320">
    <property type="entry name" value="TIFY"/>
    <property type="match status" value="1"/>
</dbReference>
<dbReference type="Pfam" id="PF06200">
    <property type="entry name" value="tify"/>
    <property type="match status" value="1"/>
</dbReference>
<evidence type="ECO:0000256" key="2">
    <source>
        <dbReference type="RuleBase" id="RU369065"/>
    </source>
</evidence>
<dbReference type="Proteomes" id="UP000694864">
    <property type="component" value="Chromosome 5"/>
</dbReference>
<keyword evidence="2" id="KW-0539">Nucleus</keyword>
<dbReference type="InterPro" id="IPR010399">
    <property type="entry name" value="Tify_dom"/>
</dbReference>
<accession>A0ABM0Z330</accession>
<feature type="domain" description="Tify" evidence="4">
    <location>
        <begin position="37"/>
        <end position="72"/>
    </location>
</feature>
<dbReference type="RefSeq" id="XP_010509733.1">
    <property type="nucleotide sequence ID" value="XM_010511431.2"/>
</dbReference>
<evidence type="ECO:0000313" key="5">
    <source>
        <dbReference type="Proteomes" id="UP000694864"/>
    </source>
</evidence>
<feature type="compositionally biased region" description="Polar residues" evidence="3">
    <location>
        <begin position="14"/>
        <end position="24"/>
    </location>
</feature>
<comment type="subcellular location">
    <subcellularLocation>
        <location evidence="2">Nucleus</location>
    </subcellularLocation>
</comment>
<keyword evidence="5" id="KW-1185">Reference proteome</keyword>
<name>A0ABM0Z330_CAMSA</name>
<sequence>MEMQTKCDLELRLSPSSYDSDFNTSVEESSSSEISQPKQESQMLTIFYNGHMCISSDLTNLEAKAILSLASRDVGSSLRSSNGSDPSPMITNNITTIHRQKASMKRSLRSFLQKRNVRIQATCPYHRSR</sequence>
<reference evidence="5" key="1">
    <citation type="journal article" date="2014" name="Nat. Commun.">
        <title>The emerging biofuel crop Camelina sativa retains a highly undifferentiated hexaploid genome structure.</title>
        <authorList>
            <person name="Kagale S."/>
            <person name="Koh C."/>
            <person name="Nixon J."/>
            <person name="Bollina V."/>
            <person name="Clarke W.E."/>
            <person name="Tuteja R."/>
            <person name="Spillane C."/>
            <person name="Robinson S.J."/>
            <person name="Links M.G."/>
            <person name="Clarke C."/>
            <person name="Higgins E.E."/>
            <person name="Huebert T."/>
            <person name="Sharpe A.G."/>
            <person name="Parkin I.A."/>
        </authorList>
    </citation>
    <scope>NUCLEOTIDE SEQUENCE [LARGE SCALE GENOMIC DNA]</scope>
    <source>
        <strain evidence="5">cv. DH55</strain>
    </source>
</reference>
<evidence type="ECO:0000256" key="3">
    <source>
        <dbReference type="SAM" id="MobiDB-lite"/>
    </source>
</evidence>
<dbReference type="PANTHER" id="PTHR33077:SF17">
    <property type="entry name" value="PROTEIN TIFY 5B"/>
    <property type="match status" value="1"/>
</dbReference>
<dbReference type="InterPro" id="IPR040390">
    <property type="entry name" value="TIFY/JAZ"/>
</dbReference>
<comment type="function">
    <text evidence="2">Repressor of jasmonate responses.</text>
</comment>
<reference evidence="6" key="2">
    <citation type="submission" date="2025-08" db="UniProtKB">
        <authorList>
            <consortium name="RefSeq"/>
        </authorList>
    </citation>
    <scope>IDENTIFICATION</scope>
    <source>
        <tissue evidence="6">Leaf</tissue>
    </source>
</reference>
<feature type="region of interest" description="Disordered" evidence="3">
    <location>
        <begin position="14"/>
        <end position="39"/>
    </location>
</feature>
<evidence type="ECO:0000313" key="6">
    <source>
        <dbReference type="RefSeq" id="XP_010509733.1"/>
    </source>
</evidence>
<dbReference type="PANTHER" id="PTHR33077">
    <property type="entry name" value="PROTEIN TIFY 4A-RELATED-RELATED"/>
    <property type="match status" value="1"/>
</dbReference>
<keyword evidence="2" id="KW-1184">Jasmonic acid signaling pathway</keyword>
<proteinExistence type="inferred from homology"/>
<evidence type="ECO:0000256" key="1">
    <source>
        <dbReference type="ARBA" id="ARBA00008614"/>
    </source>
</evidence>
<comment type="similarity">
    <text evidence="1 2">Belongs to the TIFY/JAZ family.</text>
</comment>
<protein>
    <recommendedName>
        <fullName evidence="2">Protein TIFY</fullName>
    </recommendedName>
    <alternativeName>
        <fullName evidence="2">Jasmonate ZIM domain-containing protein</fullName>
    </alternativeName>
</protein>
<evidence type="ECO:0000259" key="4">
    <source>
        <dbReference type="PROSITE" id="PS51320"/>
    </source>
</evidence>
<dbReference type="GeneID" id="104786101"/>
<dbReference type="SMART" id="SM00979">
    <property type="entry name" value="TIFY"/>
    <property type="match status" value="1"/>
</dbReference>
<feature type="compositionally biased region" description="Low complexity" evidence="3">
    <location>
        <begin position="25"/>
        <end position="39"/>
    </location>
</feature>
<gene>
    <name evidence="6" type="primary">LOC104786101</name>
</gene>